<keyword evidence="2" id="KW-1185">Reference proteome</keyword>
<accession>A0ABP4X353</accession>
<evidence type="ECO:0000313" key="2">
    <source>
        <dbReference type="Proteomes" id="UP001500506"/>
    </source>
</evidence>
<proteinExistence type="predicted"/>
<dbReference type="EMBL" id="BAAANH010000007">
    <property type="protein sequence ID" value="GAA1768143.1"/>
    <property type="molecule type" value="Genomic_DNA"/>
</dbReference>
<organism evidence="1 2">
    <name type="scientific">Agromyces humatus</name>
    <dbReference type="NCBI Taxonomy" id="279573"/>
    <lineage>
        <taxon>Bacteria</taxon>
        <taxon>Bacillati</taxon>
        <taxon>Actinomycetota</taxon>
        <taxon>Actinomycetes</taxon>
        <taxon>Micrococcales</taxon>
        <taxon>Microbacteriaceae</taxon>
        <taxon>Agromyces</taxon>
    </lineage>
</organism>
<gene>
    <name evidence="1" type="ORF">GCM10009747_31160</name>
</gene>
<reference evidence="2" key="1">
    <citation type="journal article" date="2019" name="Int. J. Syst. Evol. Microbiol.">
        <title>The Global Catalogue of Microorganisms (GCM) 10K type strain sequencing project: providing services to taxonomists for standard genome sequencing and annotation.</title>
        <authorList>
            <consortium name="The Broad Institute Genomics Platform"/>
            <consortium name="The Broad Institute Genome Sequencing Center for Infectious Disease"/>
            <person name="Wu L."/>
            <person name="Ma J."/>
        </authorList>
    </citation>
    <scope>NUCLEOTIDE SEQUENCE [LARGE SCALE GENOMIC DNA]</scope>
    <source>
        <strain evidence="2">JCM 14319</strain>
    </source>
</reference>
<evidence type="ECO:0000313" key="1">
    <source>
        <dbReference type="EMBL" id="GAA1768143.1"/>
    </source>
</evidence>
<name>A0ABP4X353_9MICO</name>
<protein>
    <submittedName>
        <fullName evidence="1">Uncharacterized protein</fullName>
    </submittedName>
</protein>
<sequence>MWLVAVWADGTRERSIEDYPPWGYVSEMRQGFIECDEWSMEHRGLYAFRWLPDDRAAELRAALAIEPRDF</sequence>
<dbReference type="Proteomes" id="UP001500506">
    <property type="component" value="Unassembled WGS sequence"/>
</dbReference>
<comment type="caution">
    <text evidence="1">The sequence shown here is derived from an EMBL/GenBank/DDBJ whole genome shotgun (WGS) entry which is preliminary data.</text>
</comment>